<evidence type="ECO:0000313" key="2">
    <source>
        <dbReference type="Proteomes" id="UP001201812"/>
    </source>
</evidence>
<gene>
    <name evidence="1" type="ORF">DdX_14849</name>
</gene>
<comment type="caution">
    <text evidence="1">The sequence shown here is derived from an EMBL/GenBank/DDBJ whole genome shotgun (WGS) entry which is preliminary data.</text>
</comment>
<accession>A0AAD4QY84</accession>
<evidence type="ECO:0000313" key="1">
    <source>
        <dbReference type="EMBL" id="KAI1703516.1"/>
    </source>
</evidence>
<sequence>MGRLSFTNDYYPYTTPDSNDCSMLDDYHIMACACNHNINVADYCRGEKKFSARSYTTIYYLYGIFLNNMYRSYEYYTHSICRPYGTPDGFLFCSNIASTETNYYDKFTKSTVYKVDHWPGTNHISTIPCYAPECLSKHDDWTCAEPNLSNEVGFNSNTYWGLFILFRYRQFTENVTLLPVNLAHWAVTFEQDRCVKIQTSAFHHYCFCMGTNKSEWLCRTSQRPQQTFGNLSKWIDKRGEATEFINL</sequence>
<dbReference type="EMBL" id="JAKKPZ010000081">
    <property type="protein sequence ID" value="KAI1703516.1"/>
    <property type="molecule type" value="Genomic_DNA"/>
</dbReference>
<dbReference type="AlphaFoldDB" id="A0AAD4QY84"/>
<protein>
    <submittedName>
        <fullName evidence="1">Uncharacterized protein</fullName>
    </submittedName>
</protein>
<reference evidence="1" key="1">
    <citation type="submission" date="2022-01" db="EMBL/GenBank/DDBJ databases">
        <title>Genome Sequence Resource for Two Populations of Ditylenchus destructor, the Migratory Endoparasitic Phytonematode.</title>
        <authorList>
            <person name="Zhang H."/>
            <person name="Lin R."/>
            <person name="Xie B."/>
        </authorList>
    </citation>
    <scope>NUCLEOTIDE SEQUENCE</scope>
    <source>
        <strain evidence="1">BazhouSP</strain>
    </source>
</reference>
<proteinExistence type="predicted"/>
<dbReference type="Proteomes" id="UP001201812">
    <property type="component" value="Unassembled WGS sequence"/>
</dbReference>
<name>A0AAD4QY84_9BILA</name>
<organism evidence="1 2">
    <name type="scientific">Ditylenchus destructor</name>
    <dbReference type="NCBI Taxonomy" id="166010"/>
    <lineage>
        <taxon>Eukaryota</taxon>
        <taxon>Metazoa</taxon>
        <taxon>Ecdysozoa</taxon>
        <taxon>Nematoda</taxon>
        <taxon>Chromadorea</taxon>
        <taxon>Rhabditida</taxon>
        <taxon>Tylenchina</taxon>
        <taxon>Tylenchomorpha</taxon>
        <taxon>Sphaerularioidea</taxon>
        <taxon>Anguinidae</taxon>
        <taxon>Anguininae</taxon>
        <taxon>Ditylenchus</taxon>
    </lineage>
</organism>
<keyword evidence="2" id="KW-1185">Reference proteome</keyword>